<accession>A0A656HMH0</accession>
<sequence length="303" mass="33388">MKHAPKSTGEMLDSLRSAMLAAIGNAPATLQATGKLERFDTARRGDKAGWYACHLTRWGMVARFGDWREGYAHKWSSFEESSLSRSDLAELKRIQHQQEQERQAEQSRRQNAARDKAISIWCNAEPAGHTHPYLERKQVQAHGIRQSLGNLVIPITDLSGNLHNLQIIKPDGAKRFLKGGRKRGLSFLFGELAGAHGVIICEGWATGASLHEAYRLPVLVAFDAGSLLPVAQAFRRRFLNIPITLCADNDRKTPGNPGLTKAREVSAQVPGVTLIVPEFTDNAPLSLSDFNDAVNFYRLGVAA</sequence>
<name>A0A656HMH0_THINJ</name>
<proteinExistence type="predicted"/>
<dbReference type="OrthoDB" id="784829at2"/>
<dbReference type="InterPro" id="IPR034154">
    <property type="entry name" value="TOPRIM_DnaG/twinkle"/>
</dbReference>
<gene>
    <name evidence="2" type="ORF">Thini_3722</name>
</gene>
<organism evidence="2 3">
    <name type="scientific">Thiothrix nivea (strain ATCC 35100 / DSM 5205 / JP2)</name>
    <dbReference type="NCBI Taxonomy" id="870187"/>
    <lineage>
        <taxon>Bacteria</taxon>
        <taxon>Pseudomonadati</taxon>
        <taxon>Pseudomonadota</taxon>
        <taxon>Gammaproteobacteria</taxon>
        <taxon>Thiotrichales</taxon>
        <taxon>Thiotrichaceae</taxon>
        <taxon>Thiothrix</taxon>
    </lineage>
</organism>
<dbReference type="RefSeq" id="WP_002710106.1">
    <property type="nucleotide sequence ID" value="NZ_JH651384.1"/>
</dbReference>
<dbReference type="Proteomes" id="UP000005317">
    <property type="component" value="Unassembled WGS sequence"/>
</dbReference>
<dbReference type="Pfam" id="PF13362">
    <property type="entry name" value="Toprim_3"/>
    <property type="match status" value="1"/>
</dbReference>
<evidence type="ECO:0000313" key="2">
    <source>
        <dbReference type="EMBL" id="EIJ36225.1"/>
    </source>
</evidence>
<dbReference type="InterPro" id="IPR006171">
    <property type="entry name" value="TOPRIM_dom"/>
</dbReference>
<keyword evidence="3" id="KW-1185">Reference proteome</keyword>
<dbReference type="CDD" id="cd01029">
    <property type="entry name" value="TOPRIM_primases"/>
    <property type="match status" value="1"/>
</dbReference>
<feature type="domain" description="Toprim" evidence="1">
    <location>
        <begin position="198"/>
        <end position="293"/>
    </location>
</feature>
<dbReference type="EMBL" id="JH651384">
    <property type="protein sequence ID" value="EIJ36225.1"/>
    <property type="molecule type" value="Genomic_DNA"/>
</dbReference>
<evidence type="ECO:0000259" key="1">
    <source>
        <dbReference type="Pfam" id="PF13362"/>
    </source>
</evidence>
<protein>
    <recommendedName>
        <fullName evidence="1">Toprim domain-containing protein</fullName>
    </recommendedName>
</protein>
<reference evidence="3" key="1">
    <citation type="journal article" date="2011" name="Stand. Genomic Sci.">
        <title>Genome sequence of the filamentous, gliding Thiothrix nivea neotype strain (JP2(T)).</title>
        <authorList>
            <person name="Lapidus A."/>
            <person name="Nolan M."/>
            <person name="Lucas S."/>
            <person name="Glavina Del Rio T."/>
            <person name="Tice H."/>
            <person name="Cheng J.F."/>
            <person name="Tapia R."/>
            <person name="Han C."/>
            <person name="Goodwin L."/>
            <person name="Pitluck S."/>
            <person name="Liolios K."/>
            <person name="Pagani I."/>
            <person name="Ivanova N."/>
            <person name="Huntemann M."/>
            <person name="Mavromatis K."/>
            <person name="Mikhailova N."/>
            <person name="Pati A."/>
            <person name="Chen A."/>
            <person name="Palaniappan K."/>
            <person name="Land M."/>
            <person name="Brambilla E.M."/>
            <person name="Rohde M."/>
            <person name="Abt B."/>
            <person name="Verbarg S."/>
            <person name="Goker M."/>
            <person name="Bristow J."/>
            <person name="Eisen J.A."/>
            <person name="Markowitz V."/>
            <person name="Hugenholtz P."/>
            <person name="Kyrpides N.C."/>
            <person name="Klenk H.P."/>
            <person name="Woyke T."/>
        </authorList>
    </citation>
    <scope>NUCLEOTIDE SEQUENCE [LARGE SCALE GENOMIC DNA]</scope>
    <source>
        <strain evidence="3">ATCC 35100 / DSM 5205 / JP2</strain>
    </source>
</reference>
<dbReference type="AlphaFoldDB" id="A0A656HMH0"/>
<evidence type="ECO:0000313" key="3">
    <source>
        <dbReference type="Proteomes" id="UP000005317"/>
    </source>
</evidence>